<feature type="compositionally biased region" description="Pro residues" evidence="1">
    <location>
        <begin position="1"/>
        <end position="10"/>
    </location>
</feature>
<feature type="compositionally biased region" description="Basic and acidic residues" evidence="1">
    <location>
        <begin position="184"/>
        <end position="197"/>
    </location>
</feature>
<organism evidence="2 3">
    <name type="scientific">Clonostachys solani</name>
    <dbReference type="NCBI Taxonomy" id="160281"/>
    <lineage>
        <taxon>Eukaryota</taxon>
        <taxon>Fungi</taxon>
        <taxon>Dikarya</taxon>
        <taxon>Ascomycota</taxon>
        <taxon>Pezizomycotina</taxon>
        <taxon>Sordariomycetes</taxon>
        <taxon>Hypocreomycetidae</taxon>
        <taxon>Hypocreales</taxon>
        <taxon>Bionectriaceae</taxon>
        <taxon>Clonostachys</taxon>
    </lineage>
</organism>
<comment type="caution">
    <text evidence="2">The sequence shown here is derived from an EMBL/GenBank/DDBJ whole genome shotgun (WGS) entry which is preliminary data.</text>
</comment>
<evidence type="ECO:0000256" key="1">
    <source>
        <dbReference type="SAM" id="MobiDB-lite"/>
    </source>
</evidence>
<accession>A0A9N9ZG70</accession>
<feature type="region of interest" description="Disordered" evidence="1">
    <location>
        <begin position="184"/>
        <end position="212"/>
    </location>
</feature>
<evidence type="ECO:0000313" key="2">
    <source>
        <dbReference type="EMBL" id="CAH0055785.1"/>
    </source>
</evidence>
<dbReference type="AlphaFoldDB" id="A0A9N9ZG70"/>
<feature type="region of interest" description="Disordered" evidence="1">
    <location>
        <begin position="130"/>
        <end position="150"/>
    </location>
</feature>
<proteinExistence type="predicted"/>
<sequence length="390" mass="43414">MDNRSPPPPYSVRDIPSPHSPYSFSIVEPPLCDNYSPRTSTPLRPVFISLIDSESETSDREDEDTDGEITWEDVILDSNPEATVNDAAADAVNDGLTEDAVNDGLTEDAVNDGVADAINDAEGDAVNKTAAGGSVHPLNGQTDDGKPDHSEIERLNADYATAFDIILGIKAKMDQISDVKLPKKDRFDSNLPKKDQINHPNSSRKRKSPMIPCTVPETKKRRRHRQEVNVRPIRATVDGEFTCLWQRGKSGRYCWVSDPSGTERKELNGEFLFLHGSMLSVELRGNGDWQPISVRLNETNARYEGRDSLDSNTRMDIDAKTMFDLLCGVGIYQITTFSLHRDLFLVDVIREAQPIQDSGTSLEEDSRNTPPNQCGVPKTLTRSMTANFWF</sequence>
<feature type="region of interest" description="Disordered" evidence="1">
    <location>
        <begin position="357"/>
        <end position="377"/>
    </location>
</feature>
<keyword evidence="3" id="KW-1185">Reference proteome</keyword>
<reference evidence="2" key="1">
    <citation type="submission" date="2021-10" db="EMBL/GenBank/DDBJ databases">
        <authorList>
            <person name="Piombo E."/>
        </authorList>
    </citation>
    <scope>NUCLEOTIDE SEQUENCE</scope>
</reference>
<gene>
    <name evidence="2" type="ORF">CSOL1703_00017980</name>
</gene>
<protein>
    <submittedName>
        <fullName evidence="2">Uncharacterized protein</fullName>
    </submittedName>
</protein>
<dbReference type="Proteomes" id="UP000775872">
    <property type="component" value="Unassembled WGS sequence"/>
</dbReference>
<feature type="region of interest" description="Disordered" evidence="1">
    <location>
        <begin position="1"/>
        <end position="24"/>
    </location>
</feature>
<name>A0A9N9ZG70_9HYPO</name>
<dbReference type="EMBL" id="CABFOC020000060">
    <property type="protein sequence ID" value="CAH0055785.1"/>
    <property type="molecule type" value="Genomic_DNA"/>
</dbReference>
<dbReference type="OrthoDB" id="5245230at2759"/>
<evidence type="ECO:0000313" key="3">
    <source>
        <dbReference type="Proteomes" id="UP000775872"/>
    </source>
</evidence>